<dbReference type="Proteomes" id="UP001500253">
    <property type="component" value="Unassembled WGS sequence"/>
</dbReference>
<dbReference type="NCBIfam" id="NF033521">
    <property type="entry name" value="lasso_leader_L3"/>
    <property type="match status" value="1"/>
</dbReference>
<evidence type="ECO:0008006" key="3">
    <source>
        <dbReference type="Google" id="ProtNLM"/>
    </source>
</evidence>
<organism evidence="1 2">
    <name type="scientific">Streptomyces cuspidosporus</name>
    <dbReference type="NCBI Taxonomy" id="66882"/>
    <lineage>
        <taxon>Bacteria</taxon>
        <taxon>Bacillati</taxon>
        <taxon>Actinomycetota</taxon>
        <taxon>Actinomycetes</taxon>
        <taxon>Kitasatosporales</taxon>
        <taxon>Streptomycetaceae</taxon>
        <taxon>Streptomyces</taxon>
    </lineage>
</organism>
<accession>A0ABP5TER3</accession>
<reference evidence="2" key="1">
    <citation type="journal article" date="2019" name="Int. J. Syst. Evol. Microbiol.">
        <title>The Global Catalogue of Microorganisms (GCM) 10K type strain sequencing project: providing services to taxonomists for standard genome sequencing and annotation.</title>
        <authorList>
            <consortium name="The Broad Institute Genomics Platform"/>
            <consortium name="The Broad Institute Genome Sequencing Center for Infectious Disease"/>
            <person name="Wu L."/>
            <person name="Ma J."/>
        </authorList>
    </citation>
    <scope>NUCLEOTIDE SEQUENCE [LARGE SCALE GENOMIC DNA]</scope>
    <source>
        <strain evidence="2">JCM 4316</strain>
    </source>
</reference>
<keyword evidence="2" id="KW-1185">Reference proteome</keyword>
<name>A0ABP5TER3_9ACTN</name>
<proteinExistence type="predicted"/>
<dbReference type="EMBL" id="BAAASD010000018">
    <property type="protein sequence ID" value="GAA2350659.1"/>
    <property type="molecule type" value="Genomic_DNA"/>
</dbReference>
<sequence length="73" mass="8073">MASGVCGAGRDWATSGSIHWINLWRKPMEKQSRTDETVESYEPPALVGVGEFSEDTLGFGHRYEDVLGEQGWG</sequence>
<comment type="caution">
    <text evidence="1">The sequence shown here is derived from an EMBL/GenBank/DDBJ whole genome shotgun (WGS) entry which is preliminary data.</text>
</comment>
<evidence type="ECO:0000313" key="1">
    <source>
        <dbReference type="EMBL" id="GAA2350659.1"/>
    </source>
</evidence>
<protein>
    <recommendedName>
        <fullName evidence="3">Lasso RiPP family leader peptide-containing protein</fullName>
    </recommendedName>
</protein>
<evidence type="ECO:0000313" key="2">
    <source>
        <dbReference type="Proteomes" id="UP001500253"/>
    </source>
</evidence>
<gene>
    <name evidence="1" type="ORF">GCM10010246_43400</name>
</gene>